<dbReference type="EMBL" id="JAJSOW010000003">
    <property type="protein sequence ID" value="KAI9194831.1"/>
    <property type="molecule type" value="Genomic_DNA"/>
</dbReference>
<sequence length="254" mass="28945">MYGNDGHSNGQYSGKRNLKGSEFDEKNDSQYAQEGRSYAEAVRMENLVKVGPNKGLDVFDKMPPLVGKRVSYDGDCDVFSSETGDREKSVGLSNDGKEGRKVVKEWKKVGKKQKLYWGECSNIRLEVRKRVSKPSDGYKDQCREKDGMDSEVVKIDRTTQNLFLTDRASPSIQMVLEKQFTNNQGIDIIVDLRNCDTEKGILVDRCEEMRAEWVTRSVEDDKRQSDVRQNSKDSRNEKVAKKNRGKCFDSSLNS</sequence>
<reference evidence="2" key="2">
    <citation type="submission" date="2023-02" db="EMBL/GenBank/DDBJ databases">
        <authorList>
            <person name="Swenson N.G."/>
            <person name="Wegrzyn J.L."/>
            <person name="Mcevoy S.L."/>
        </authorList>
    </citation>
    <scope>NUCLEOTIDE SEQUENCE</scope>
    <source>
        <strain evidence="2">91603</strain>
        <tissue evidence="2">Leaf</tissue>
    </source>
</reference>
<comment type="caution">
    <text evidence="2">The sequence shown here is derived from an EMBL/GenBank/DDBJ whole genome shotgun (WGS) entry which is preliminary data.</text>
</comment>
<protein>
    <submittedName>
        <fullName evidence="2">Uncharacterized protein</fullName>
    </submittedName>
</protein>
<feature type="compositionally biased region" description="Basic and acidic residues" evidence="1">
    <location>
        <begin position="19"/>
        <end position="28"/>
    </location>
</feature>
<feature type="region of interest" description="Disordered" evidence="1">
    <location>
        <begin position="1"/>
        <end position="35"/>
    </location>
</feature>
<keyword evidence="3" id="KW-1185">Reference proteome</keyword>
<name>A0AAD5P2M0_ACENE</name>
<dbReference type="Proteomes" id="UP001064489">
    <property type="component" value="Chromosome 1"/>
</dbReference>
<accession>A0AAD5P2M0</accession>
<evidence type="ECO:0000313" key="2">
    <source>
        <dbReference type="EMBL" id="KAI9194831.1"/>
    </source>
</evidence>
<organism evidence="2 3">
    <name type="scientific">Acer negundo</name>
    <name type="common">Box elder</name>
    <dbReference type="NCBI Taxonomy" id="4023"/>
    <lineage>
        <taxon>Eukaryota</taxon>
        <taxon>Viridiplantae</taxon>
        <taxon>Streptophyta</taxon>
        <taxon>Embryophyta</taxon>
        <taxon>Tracheophyta</taxon>
        <taxon>Spermatophyta</taxon>
        <taxon>Magnoliopsida</taxon>
        <taxon>eudicotyledons</taxon>
        <taxon>Gunneridae</taxon>
        <taxon>Pentapetalae</taxon>
        <taxon>rosids</taxon>
        <taxon>malvids</taxon>
        <taxon>Sapindales</taxon>
        <taxon>Sapindaceae</taxon>
        <taxon>Hippocastanoideae</taxon>
        <taxon>Acereae</taxon>
        <taxon>Acer</taxon>
    </lineage>
</organism>
<feature type="region of interest" description="Disordered" evidence="1">
    <location>
        <begin position="217"/>
        <end position="254"/>
    </location>
</feature>
<dbReference type="AlphaFoldDB" id="A0AAD5P2M0"/>
<reference evidence="2" key="1">
    <citation type="journal article" date="2022" name="Plant J.">
        <title>Strategies of tolerance reflected in two North American maple genomes.</title>
        <authorList>
            <person name="McEvoy S.L."/>
            <person name="Sezen U.U."/>
            <person name="Trouern-Trend A."/>
            <person name="McMahon S.M."/>
            <person name="Schaberg P.G."/>
            <person name="Yang J."/>
            <person name="Wegrzyn J.L."/>
            <person name="Swenson N.G."/>
        </authorList>
    </citation>
    <scope>NUCLEOTIDE SEQUENCE</scope>
    <source>
        <strain evidence="2">91603</strain>
    </source>
</reference>
<gene>
    <name evidence="2" type="ORF">LWI28_009511</name>
</gene>
<feature type="compositionally biased region" description="Polar residues" evidence="1">
    <location>
        <begin position="1"/>
        <end position="14"/>
    </location>
</feature>
<proteinExistence type="predicted"/>
<feature type="compositionally biased region" description="Basic and acidic residues" evidence="1">
    <location>
        <begin position="217"/>
        <end position="240"/>
    </location>
</feature>
<evidence type="ECO:0000256" key="1">
    <source>
        <dbReference type="SAM" id="MobiDB-lite"/>
    </source>
</evidence>
<evidence type="ECO:0000313" key="3">
    <source>
        <dbReference type="Proteomes" id="UP001064489"/>
    </source>
</evidence>